<dbReference type="GO" id="GO:0010628">
    <property type="term" value="P:positive regulation of gene expression"/>
    <property type="evidence" value="ECO:0007669"/>
    <property type="project" value="TreeGrafter"/>
</dbReference>
<dbReference type="Pfam" id="PF03466">
    <property type="entry name" value="LysR_substrate"/>
    <property type="match status" value="1"/>
</dbReference>
<dbReference type="SUPFAM" id="SSF53850">
    <property type="entry name" value="Periplasmic binding protein-like II"/>
    <property type="match status" value="1"/>
</dbReference>
<dbReference type="Gene3D" id="1.10.10.10">
    <property type="entry name" value="Winged helix-like DNA-binding domain superfamily/Winged helix DNA-binding domain"/>
    <property type="match status" value="1"/>
</dbReference>
<dbReference type="Proteomes" id="UP000477083">
    <property type="component" value="Unassembled WGS sequence"/>
</dbReference>
<organism evidence="6 7">
    <name type="scientific">Frigidibacter albus</name>
    <dbReference type="NCBI Taxonomy" id="1465486"/>
    <lineage>
        <taxon>Bacteria</taxon>
        <taxon>Pseudomonadati</taxon>
        <taxon>Pseudomonadota</taxon>
        <taxon>Alphaproteobacteria</taxon>
        <taxon>Rhodobacterales</taxon>
        <taxon>Paracoccaceae</taxon>
        <taxon>Frigidibacter</taxon>
    </lineage>
</organism>
<dbReference type="PROSITE" id="PS50931">
    <property type="entry name" value="HTH_LYSR"/>
    <property type="match status" value="1"/>
</dbReference>
<evidence type="ECO:0000313" key="7">
    <source>
        <dbReference type="Proteomes" id="UP000477083"/>
    </source>
</evidence>
<evidence type="ECO:0000259" key="5">
    <source>
        <dbReference type="PROSITE" id="PS50931"/>
    </source>
</evidence>
<dbReference type="RefSeq" id="WP_161344895.1">
    <property type="nucleotide sequence ID" value="NZ_BMGW01000004.1"/>
</dbReference>
<dbReference type="InterPro" id="IPR036390">
    <property type="entry name" value="WH_DNA-bd_sf"/>
</dbReference>
<dbReference type="PRINTS" id="PR00039">
    <property type="entry name" value="HTHLYSR"/>
</dbReference>
<dbReference type="Pfam" id="PF00126">
    <property type="entry name" value="HTH_1"/>
    <property type="match status" value="1"/>
</dbReference>
<dbReference type="OrthoDB" id="7260751at2"/>
<dbReference type="InterPro" id="IPR005119">
    <property type="entry name" value="LysR_subst-bd"/>
</dbReference>
<proteinExistence type="inferred from homology"/>
<keyword evidence="7" id="KW-1185">Reference proteome</keyword>
<evidence type="ECO:0000256" key="1">
    <source>
        <dbReference type="ARBA" id="ARBA00009437"/>
    </source>
</evidence>
<keyword evidence="4" id="KW-0804">Transcription</keyword>
<reference evidence="6 7" key="1">
    <citation type="submission" date="2020-01" db="EMBL/GenBank/DDBJ databases">
        <title>Frigidibacter albus SP32T (=CGMCC 1.13995T).</title>
        <authorList>
            <person name="Liao X."/>
        </authorList>
    </citation>
    <scope>NUCLEOTIDE SEQUENCE [LARGE SCALE GENOMIC DNA]</scope>
    <source>
        <strain evidence="6 7">SP32</strain>
    </source>
</reference>
<keyword evidence="2" id="KW-0805">Transcription regulation</keyword>
<dbReference type="InterPro" id="IPR036388">
    <property type="entry name" value="WH-like_DNA-bd_sf"/>
</dbReference>
<name>A0A6L8VI29_9RHOB</name>
<protein>
    <submittedName>
        <fullName evidence="6">LysR family transcriptional regulator</fullName>
    </submittedName>
</protein>
<dbReference type="AlphaFoldDB" id="A0A6L8VI29"/>
<feature type="domain" description="HTH lysR-type" evidence="5">
    <location>
        <begin position="1"/>
        <end position="58"/>
    </location>
</feature>
<dbReference type="PANTHER" id="PTHR30427:SF1">
    <property type="entry name" value="TRANSCRIPTIONAL ACTIVATOR PROTEIN LYSR"/>
    <property type="match status" value="1"/>
</dbReference>
<evidence type="ECO:0000313" key="6">
    <source>
        <dbReference type="EMBL" id="MZQ88860.1"/>
    </source>
</evidence>
<dbReference type="EMBL" id="WWNR01000004">
    <property type="protein sequence ID" value="MZQ88860.1"/>
    <property type="molecule type" value="Genomic_DNA"/>
</dbReference>
<dbReference type="SUPFAM" id="SSF46785">
    <property type="entry name" value="Winged helix' DNA-binding domain"/>
    <property type="match status" value="1"/>
</dbReference>
<comment type="similarity">
    <text evidence="1">Belongs to the LysR transcriptional regulatory family.</text>
</comment>
<keyword evidence="3" id="KW-0238">DNA-binding</keyword>
<dbReference type="Gene3D" id="3.40.190.290">
    <property type="match status" value="1"/>
</dbReference>
<evidence type="ECO:0000256" key="3">
    <source>
        <dbReference type="ARBA" id="ARBA00023125"/>
    </source>
</evidence>
<accession>A0A6L8VI29</accession>
<dbReference type="PANTHER" id="PTHR30427">
    <property type="entry name" value="TRANSCRIPTIONAL ACTIVATOR PROTEIN LYSR"/>
    <property type="match status" value="1"/>
</dbReference>
<evidence type="ECO:0000256" key="2">
    <source>
        <dbReference type="ARBA" id="ARBA00023015"/>
    </source>
</evidence>
<sequence length="304" mass="33615">MHFSLLETFRAVVEKGTTQAAAEALGLSQSAVSRRIAQLEEELGLPLFVRDRGRLIATRENRLLQGQIAGLVDHGARLTQRAGELKAGNYATEMLRVAFPASLTMSIVPTILAEFLEQTERVQVELHTGAYDTIERMILDERAEVGFLRMPTQRTGLGTTPVIEVPTVCVMPRGHPLAARKVVSIGDLHSIPLILLGRMRLPRRDIDEAFWEVGLRPLVRVEAHSVQSACALAARGLGVTLVNELMARDFAHLPIEIRPLKERLLHRFAFAVTDGVPPTEIARQFMETSIARFRSLLSEGPKPG</sequence>
<dbReference type="GO" id="GO:0003700">
    <property type="term" value="F:DNA-binding transcription factor activity"/>
    <property type="evidence" value="ECO:0007669"/>
    <property type="project" value="InterPro"/>
</dbReference>
<evidence type="ECO:0000256" key="4">
    <source>
        <dbReference type="ARBA" id="ARBA00023163"/>
    </source>
</evidence>
<gene>
    <name evidence="6" type="ORF">GS660_07090</name>
</gene>
<comment type="caution">
    <text evidence="6">The sequence shown here is derived from an EMBL/GenBank/DDBJ whole genome shotgun (WGS) entry which is preliminary data.</text>
</comment>
<dbReference type="InterPro" id="IPR000847">
    <property type="entry name" value="LysR_HTH_N"/>
</dbReference>
<dbReference type="GO" id="GO:0043565">
    <property type="term" value="F:sequence-specific DNA binding"/>
    <property type="evidence" value="ECO:0007669"/>
    <property type="project" value="TreeGrafter"/>
</dbReference>